<evidence type="ECO:0000256" key="9">
    <source>
        <dbReference type="ARBA" id="ARBA00023134"/>
    </source>
</evidence>
<comment type="cofactor">
    <cofactor evidence="1">
        <name>Mg(2+)</name>
        <dbReference type="ChEBI" id="CHEBI:18420"/>
    </cofactor>
</comment>
<dbReference type="SUPFAM" id="SSF53271">
    <property type="entry name" value="PRTase-like"/>
    <property type="match status" value="1"/>
</dbReference>
<evidence type="ECO:0000256" key="2">
    <source>
        <dbReference type="ARBA" id="ARBA00005180"/>
    </source>
</evidence>
<organism evidence="11">
    <name type="scientific">Phaeodactylum tricornutum</name>
    <name type="common">Diatom</name>
    <dbReference type="NCBI Taxonomy" id="2850"/>
    <lineage>
        <taxon>Eukaryota</taxon>
        <taxon>Sar</taxon>
        <taxon>Stramenopiles</taxon>
        <taxon>Ochrophyta</taxon>
        <taxon>Bacillariophyta</taxon>
        <taxon>Bacillariophyceae</taxon>
        <taxon>Bacillariophycidae</taxon>
        <taxon>Naviculales</taxon>
        <taxon>Phaeodactylaceae</taxon>
        <taxon>Phaeodactylum</taxon>
    </lineage>
</organism>
<reference evidence="11" key="1">
    <citation type="submission" date="2022-02" db="EMBL/GenBank/DDBJ databases">
        <authorList>
            <person name="Giguere J D."/>
        </authorList>
    </citation>
    <scope>NUCLEOTIDE SEQUENCE</scope>
    <source>
        <strain evidence="11">CCAP 1055/1</strain>
    </source>
</reference>
<dbReference type="InterPro" id="IPR000836">
    <property type="entry name" value="PRTase_dom"/>
</dbReference>
<comment type="similarity">
    <text evidence="3">Belongs to the UPRTase family.</text>
</comment>
<evidence type="ECO:0000256" key="1">
    <source>
        <dbReference type="ARBA" id="ARBA00001946"/>
    </source>
</evidence>
<gene>
    <name evidence="11" type="ORF">PTTT1_LOCUS46222</name>
</gene>
<evidence type="ECO:0000256" key="7">
    <source>
        <dbReference type="ARBA" id="ARBA00022679"/>
    </source>
</evidence>
<keyword evidence="7" id="KW-0808">Transferase</keyword>
<evidence type="ECO:0000256" key="3">
    <source>
        <dbReference type="ARBA" id="ARBA00009516"/>
    </source>
</evidence>
<dbReference type="AlphaFoldDB" id="A0A8J9T4Z8"/>
<dbReference type="EMBL" id="OU594947">
    <property type="protein sequence ID" value="CAG9290893.1"/>
    <property type="molecule type" value="Genomic_DNA"/>
</dbReference>
<dbReference type="CDD" id="cd06223">
    <property type="entry name" value="PRTases_typeI"/>
    <property type="match status" value="1"/>
</dbReference>
<keyword evidence="8" id="KW-0547">Nucleotide-binding</keyword>
<feature type="domain" description="Phosphoribosyltransferase" evidence="10">
    <location>
        <begin position="1"/>
        <end position="178"/>
    </location>
</feature>
<comment type="pathway">
    <text evidence="2">Pyrimidine metabolism; UMP biosynthesis via salvage pathway; UMP from uracil: step 1/1.</text>
</comment>
<keyword evidence="5" id="KW-0021">Allosteric enzyme</keyword>
<accession>A0A8J9T4Z8</accession>
<proteinExistence type="inferred from homology"/>
<sequence>MRLVAEDALAEFPFTTVNINTPCGPCRGRHPLDPTTICAVSIIRSGDCLLEAVREIEPSCKVGKILIQRDEAHPDKIAQLYYRKLPAGLADMHVLLCDPMLATGGSALCALDLLCREYQVPPSKIIFCNMICAPEGLRILAERYPAVKIVTACVDEGLNDDKFIVPGVGDYGDRFFNTL</sequence>
<evidence type="ECO:0000256" key="5">
    <source>
        <dbReference type="ARBA" id="ARBA00022533"/>
    </source>
</evidence>
<dbReference type="NCBIfam" id="NF001097">
    <property type="entry name" value="PRK00129.1"/>
    <property type="match status" value="1"/>
</dbReference>
<dbReference type="Pfam" id="PF14681">
    <property type="entry name" value="UPRTase"/>
    <property type="match status" value="1"/>
</dbReference>
<name>A0A8J9T4Z8_PHATR</name>
<evidence type="ECO:0000256" key="4">
    <source>
        <dbReference type="ARBA" id="ARBA00011894"/>
    </source>
</evidence>
<dbReference type="FunFam" id="3.40.50.2020:FF:000023">
    <property type="entry name" value="Probable uracil phosphoribosyltransferase"/>
    <property type="match status" value="1"/>
</dbReference>
<evidence type="ECO:0000256" key="6">
    <source>
        <dbReference type="ARBA" id="ARBA00022676"/>
    </source>
</evidence>
<dbReference type="GO" id="GO:0005525">
    <property type="term" value="F:GTP binding"/>
    <property type="evidence" value="ECO:0007669"/>
    <property type="project" value="UniProtKB-KW"/>
</dbReference>
<keyword evidence="9" id="KW-0342">GTP-binding</keyword>
<evidence type="ECO:0000259" key="10">
    <source>
        <dbReference type="Pfam" id="PF14681"/>
    </source>
</evidence>
<protein>
    <recommendedName>
        <fullName evidence="4">uracil phosphoribosyltransferase</fullName>
        <ecNumber evidence="4">2.4.2.9</ecNumber>
    </recommendedName>
</protein>
<dbReference type="EC" id="2.4.2.9" evidence="4"/>
<dbReference type="GO" id="GO:0008655">
    <property type="term" value="P:pyrimidine-containing compound salvage"/>
    <property type="evidence" value="ECO:0007669"/>
    <property type="project" value="UniProtKB-ARBA"/>
</dbReference>
<evidence type="ECO:0000256" key="8">
    <source>
        <dbReference type="ARBA" id="ARBA00022741"/>
    </source>
</evidence>
<keyword evidence="6" id="KW-0328">Glycosyltransferase</keyword>
<dbReference type="Proteomes" id="UP000836788">
    <property type="component" value="Chromosome 6"/>
</dbReference>
<dbReference type="Gene3D" id="3.40.50.2020">
    <property type="match status" value="1"/>
</dbReference>
<dbReference type="InterPro" id="IPR029057">
    <property type="entry name" value="PRTase-like"/>
</dbReference>
<evidence type="ECO:0000313" key="11">
    <source>
        <dbReference type="EMBL" id="CAG9290893.1"/>
    </source>
</evidence>
<dbReference type="GO" id="GO:0004845">
    <property type="term" value="F:uracil phosphoribosyltransferase activity"/>
    <property type="evidence" value="ECO:0007669"/>
    <property type="project" value="UniProtKB-EC"/>
</dbReference>